<protein>
    <submittedName>
        <fullName evidence="1">Transposase-like protein</fullName>
    </submittedName>
</protein>
<dbReference type="Proteomes" id="UP000007488">
    <property type="component" value="Chromosome"/>
</dbReference>
<dbReference type="InterPro" id="IPR009057">
    <property type="entry name" value="Homeodomain-like_sf"/>
</dbReference>
<evidence type="ECO:0000313" key="2">
    <source>
        <dbReference type="Proteomes" id="UP000007488"/>
    </source>
</evidence>
<dbReference type="AlphaFoldDB" id="F0SWJ2"/>
<dbReference type="Pfam" id="PF13565">
    <property type="entry name" value="HTH_32"/>
    <property type="match status" value="1"/>
</dbReference>
<evidence type="ECO:0000313" key="1">
    <source>
        <dbReference type="EMBL" id="ADY55758.1"/>
    </source>
</evidence>
<proteinExistence type="predicted"/>
<dbReference type="SUPFAM" id="SSF46689">
    <property type="entry name" value="Homeodomain-like"/>
    <property type="match status" value="1"/>
</dbReference>
<accession>F0SWJ2</accession>
<dbReference type="HOGENOM" id="CLU_041125_5_1_9"/>
<name>F0SWJ2_SYNGF</name>
<dbReference type="STRING" id="645991.Sgly_1456"/>
<keyword evidence="2" id="KW-1185">Reference proteome</keyword>
<reference evidence="1 2" key="1">
    <citation type="journal article" date="2011" name="Stand. Genomic Sci.">
        <title>Complete genome sequence of Syntrophobotulus glycolicus type strain (FlGlyR).</title>
        <authorList>
            <person name="Han C."/>
            <person name="Mwirichia R."/>
            <person name="Chertkov O."/>
            <person name="Held B."/>
            <person name="Lapidus A."/>
            <person name="Nolan M."/>
            <person name="Lucas S."/>
            <person name="Hammon N."/>
            <person name="Deshpande S."/>
            <person name="Cheng J.F."/>
            <person name="Tapia R."/>
            <person name="Goodwin L."/>
            <person name="Pitluck S."/>
            <person name="Huntemann M."/>
            <person name="Liolios K."/>
            <person name="Ivanova N."/>
            <person name="Pagani I."/>
            <person name="Mavromatis K."/>
            <person name="Ovchinikova G."/>
            <person name="Pati A."/>
            <person name="Chen A."/>
            <person name="Palaniappan K."/>
            <person name="Land M."/>
            <person name="Hauser L."/>
            <person name="Brambilla E.M."/>
            <person name="Rohde M."/>
            <person name="Spring S."/>
            <person name="Sikorski J."/>
            <person name="Goker M."/>
            <person name="Woyke T."/>
            <person name="Bristow J."/>
            <person name="Eisen J.A."/>
            <person name="Markowitz V."/>
            <person name="Hugenholtz P."/>
            <person name="Kyrpides N.C."/>
            <person name="Klenk H.P."/>
            <person name="Detter J.C."/>
        </authorList>
    </citation>
    <scope>NUCLEOTIDE SEQUENCE [LARGE SCALE GENOMIC DNA]</scope>
    <source>
        <strain evidence="2">DSM 8271 / FlGlyR</strain>
    </source>
</reference>
<organism evidence="1 2">
    <name type="scientific">Syntrophobotulus glycolicus (strain DSM 8271 / FlGlyR)</name>
    <dbReference type="NCBI Taxonomy" id="645991"/>
    <lineage>
        <taxon>Bacteria</taxon>
        <taxon>Bacillati</taxon>
        <taxon>Bacillota</taxon>
        <taxon>Clostridia</taxon>
        <taxon>Eubacteriales</taxon>
        <taxon>Desulfitobacteriaceae</taxon>
        <taxon>Syntrophobotulus</taxon>
    </lineage>
</organism>
<dbReference type="RefSeq" id="WP_013624628.1">
    <property type="nucleotide sequence ID" value="NC_015172.1"/>
</dbReference>
<dbReference type="KEGG" id="sgy:Sgly_1456"/>
<dbReference type="EMBL" id="CP002547">
    <property type="protein sequence ID" value="ADY55758.1"/>
    <property type="molecule type" value="Genomic_DNA"/>
</dbReference>
<sequence length="154" mass="17211">MPKIKYVIELDSKERNVLTKIIKTGTSPAKVIMRANVLLTSDVSSGNKPLTVAETAERFNTTQTTVQNVRTAYAQFGLEGALYRKKREVPPVQPKVDGNLEANIISICCSEPPKGYERWTLRLIADKCIELGYIDSISHMTVKRTLKKTNLSLT</sequence>
<dbReference type="eggNOG" id="COG3415">
    <property type="taxonomic scope" value="Bacteria"/>
</dbReference>
<gene>
    <name evidence="1" type="ordered locus">Sgly_1456</name>
</gene>
<reference evidence="2" key="2">
    <citation type="submission" date="2011-02" db="EMBL/GenBank/DDBJ databases">
        <title>The complete genome of Syntrophobotulus glycolicus DSM 8271.</title>
        <authorList>
            <person name="Lucas S."/>
            <person name="Copeland A."/>
            <person name="Lapidus A."/>
            <person name="Bruce D."/>
            <person name="Goodwin L."/>
            <person name="Pitluck S."/>
            <person name="Kyrpides N."/>
            <person name="Mavromatis K."/>
            <person name="Pagani I."/>
            <person name="Ivanova N."/>
            <person name="Mikhailova N."/>
            <person name="Chertkov O."/>
            <person name="Held B."/>
            <person name="Detter J.C."/>
            <person name="Tapia R."/>
            <person name="Han C."/>
            <person name="Land M."/>
            <person name="Hauser L."/>
            <person name="Markowitz V."/>
            <person name="Cheng J.-F."/>
            <person name="Hugenholtz P."/>
            <person name="Woyke T."/>
            <person name="Wu D."/>
            <person name="Spring S."/>
            <person name="Schroeder M."/>
            <person name="Brambilla E."/>
            <person name="Klenk H.-P."/>
            <person name="Eisen J.A."/>
        </authorList>
    </citation>
    <scope>NUCLEOTIDE SEQUENCE [LARGE SCALE GENOMIC DNA]</scope>
    <source>
        <strain evidence="2">DSM 8271 / FlGlyR</strain>
    </source>
</reference>